<protein>
    <recommendedName>
        <fullName evidence="5">ATP-grasp domain-containing protein</fullName>
    </recommendedName>
</protein>
<dbReference type="GO" id="GO:0046872">
    <property type="term" value="F:metal ion binding"/>
    <property type="evidence" value="ECO:0007669"/>
    <property type="project" value="InterPro"/>
</dbReference>
<keyword evidence="1" id="KW-0436">Ligase</keyword>
<dbReference type="Proteomes" id="UP000317265">
    <property type="component" value="Unassembled WGS sequence"/>
</dbReference>
<dbReference type="Proteomes" id="UP000316080">
    <property type="component" value="Unassembled WGS sequence"/>
</dbReference>
<dbReference type="Gene3D" id="3.30.1490.20">
    <property type="entry name" value="ATP-grasp fold, A domain"/>
    <property type="match status" value="1"/>
</dbReference>
<evidence type="ECO:0000259" key="5">
    <source>
        <dbReference type="PROSITE" id="PS50975"/>
    </source>
</evidence>
<keyword evidence="3 4" id="KW-0067">ATP-binding</keyword>
<dbReference type="Pfam" id="PF02786">
    <property type="entry name" value="CPSase_L_D2"/>
    <property type="match status" value="1"/>
</dbReference>
<dbReference type="PANTHER" id="PTHR43585">
    <property type="entry name" value="FUMIPYRROLE BIOSYNTHESIS PROTEIN C"/>
    <property type="match status" value="1"/>
</dbReference>
<evidence type="ECO:0000313" key="8">
    <source>
        <dbReference type="Proteomes" id="UP000316080"/>
    </source>
</evidence>
<dbReference type="GO" id="GO:0016874">
    <property type="term" value="F:ligase activity"/>
    <property type="evidence" value="ECO:0007669"/>
    <property type="project" value="UniProtKB-KW"/>
</dbReference>
<name>A0A520KG04_9CREN</name>
<evidence type="ECO:0000313" key="7">
    <source>
        <dbReference type="EMBL" id="TDA38243.1"/>
    </source>
</evidence>
<dbReference type="InterPro" id="IPR052032">
    <property type="entry name" value="ATP-dep_AA_Ligase"/>
</dbReference>
<dbReference type="InterPro" id="IPR011761">
    <property type="entry name" value="ATP-grasp"/>
</dbReference>
<dbReference type="EMBL" id="QNVI01000055">
    <property type="protein sequence ID" value="TDA38243.1"/>
    <property type="molecule type" value="Genomic_DNA"/>
</dbReference>
<sequence length="355" mass="40320">MKRMLVTGAGGPAGVNFIKSLRIAPEKFFIVGTDINKYYLELPDVDVRQIAIPCTHPKYIEFLNDVIERYNIEMVHPQPDIEVRVISENREKIKAITFLPKKETIRICQDKLESAKIWAKAGIPVAKAIEIKDEDSIEEAAEELGLPFWIRATSGAGGRGSTPCYNIEMGKAWIRYWRSRGENWKFIAQEYLPGRNLAFHSIWKNGELIVSQVRERLEYIYPHLAPSGITGTPSVAVTVNRPDVDKIATECILAIDKNPTGIFCVDLKENKNGIPCPTEINAGRFFTTSLFFSVAGLNMPYIYVKLAYDEEIPPLKKYNALGEGYYWIRHMDSGPILLKEGEWRSIGLWKQYSLT</sequence>
<dbReference type="EMBL" id="RXIH01000021">
    <property type="protein sequence ID" value="RZN56589.1"/>
    <property type="molecule type" value="Genomic_DNA"/>
</dbReference>
<dbReference type="InterPro" id="IPR005479">
    <property type="entry name" value="CPAse_ATP-bd"/>
</dbReference>
<dbReference type="PROSITE" id="PS50975">
    <property type="entry name" value="ATP_GRASP"/>
    <property type="match status" value="1"/>
</dbReference>
<dbReference type="SUPFAM" id="SSF56059">
    <property type="entry name" value="Glutathione synthetase ATP-binding domain-like"/>
    <property type="match status" value="1"/>
</dbReference>
<evidence type="ECO:0000313" key="6">
    <source>
        <dbReference type="EMBL" id="RZN56589.1"/>
    </source>
</evidence>
<evidence type="ECO:0000313" key="9">
    <source>
        <dbReference type="Proteomes" id="UP000317265"/>
    </source>
</evidence>
<dbReference type="AlphaFoldDB" id="A0A520KG04"/>
<evidence type="ECO:0000256" key="2">
    <source>
        <dbReference type="ARBA" id="ARBA00022741"/>
    </source>
</evidence>
<dbReference type="PANTHER" id="PTHR43585:SF2">
    <property type="entry name" value="ATP-GRASP ENZYME FSQD"/>
    <property type="match status" value="1"/>
</dbReference>
<keyword evidence="2 4" id="KW-0547">Nucleotide-binding</keyword>
<gene>
    <name evidence="7" type="ORF">DSO09_04870</name>
    <name evidence="6" type="ORF">EF809_02465</name>
</gene>
<accession>A0A520KG04</accession>
<evidence type="ECO:0000256" key="4">
    <source>
        <dbReference type="PROSITE-ProRule" id="PRU00409"/>
    </source>
</evidence>
<feature type="domain" description="ATP-grasp" evidence="5">
    <location>
        <begin position="115"/>
        <end position="308"/>
    </location>
</feature>
<proteinExistence type="predicted"/>
<dbReference type="Gene3D" id="3.40.50.20">
    <property type="match status" value="1"/>
</dbReference>
<dbReference type="Gene3D" id="3.30.470.20">
    <property type="entry name" value="ATP-grasp fold, B domain"/>
    <property type="match status" value="1"/>
</dbReference>
<reference evidence="6 8" key="2">
    <citation type="journal article" date="2019" name="Nat. Microbiol.">
        <title>Wide diversity of methane and short-chain alkane metabolisms in uncultured archaea.</title>
        <authorList>
            <person name="Borrel G."/>
            <person name="Adam P.S."/>
            <person name="McKay L.J."/>
            <person name="Chen L.X."/>
            <person name="Sierra-Garcia I.N."/>
            <person name="Sieber C.M."/>
            <person name="Letourneur Q."/>
            <person name="Ghozlane A."/>
            <person name="Andersen G.L."/>
            <person name="Li W.J."/>
            <person name="Hallam S.J."/>
            <person name="Muyzer G."/>
            <person name="de Oliveira V.M."/>
            <person name="Inskeep W.P."/>
            <person name="Banfield J.F."/>
            <person name="Gribaldo S."/>
        </authorList>
    </citation>
    <scope>NUCLEOTIDE SEQUENCE [LARGE SCALE GENOMIC DNA]</scope>
    <source>
        <strain evidence="6">Verst-YHS</strain>
    </source>
</reference>
<evidence type="ECO:0000256" key="3">
    <source>
        <dbReference type="ARBA" id="ARBA00022840"/>
    </source>
</evidence>
<evidence type="ECO:0000256" key="1">
    <source>
        <dbReference type="ARBA" id="ARBA00022598"/>
    </source>
</evidence>
<comment type="caution">
    <text evidence="6">The sequence shown here is derived from an EMBL/GenBank/DDBJ whole genome shotgun (WGS) entry which is preliminary data.</text>
</comment>
<reference evidence="7 9" key="1">
    <citation type="journal article" date="2019" name="Nat. Microbiol.">
        <title>Expanding anaerobic alkane metabolism in the domain of Archaea.</title>
        <authorList>
            <person name="Wang Y."/>
            <person name="Wegener G."/>
            <person name="Hou J."/>
            <person name="Wang F."/>
            <person name="Xiao X."/>
        </authorList>
    </citation>
    <scope>NUCLEOTIDE SEQUENCE [LARGE SCALE GENOMIC DNA]</scope>
    <source>
        <strain evidence="7">WYZ-LMO11</strain>
    </source>
</reference>
<dbReference type="GO" id="GO:0005524">
    <property type="term" value="F:ATP binding"/>
    <property type="evidence" value="ECO:0007669"/>
    <property type="project" value="UniProtKB-UniRule"/>
</dbReference>
<organism evidence="6 8">
    <name type="scientific">Thermoproteota archaeon</name>
    <dbReference type="NCBI Taxonomy" id="2056631"/>
    <lineage>
        <taxon>Archaea</taxon>
        <taxon>Thermoproteota</taxon>
    </lineage>
</organism>
<dbReference type="InterPro" id="IPR013815">
    <property type="entry name" value="ATP_grasp_subdomain_1"/>
</dbReference>